<dbReference type="InterPro" id="IPR052068">
    <property type="entry name" value="GW182_domain"/>
</dbReference>
<dbReference type="InterPro" id="IPR026805">
    <property type="entry name" value="GW182_M_dom"/>
</dbReference>
<dbReference type="Pfam" id="PF12938">
    <property type="entry name" value="M_domain"/>
    <property type="match status" value="1"/>
</dbReference>
<feature type="domain" description="GW182 middle" evidence="2">
    <location>
        <begin position="968"/>
        <end position="1130"/>
    </location>
</feature>
<feature type="compositionally biased region" description="Polar residues" evidence="1">
    <location>
        <begin position="1224"/>
        <end position="1233"/>
    </location>
</feature>
<dbReference type="InterPro" id="IPR041971">
    <property type="entry name" value="Gawky_UBA"/>
</dbReference>
<evidence type="ECO:0000256" key="1">
    <source>
        <dbReference type="SAM" id="MobiDB-lite"/>
    </source>
</evidence>
<dbReference type="InterPro" id="IPR012677">
    <property type="entry name" value="Nucleotide-bd_a/b_plait_sf"/>
</dbReference>
<dbReference type="GO" id="GO:0000932">
    <property type="term" value="C:P-body"/>
    <property type="evidence" value="ECO:0007669"/>
    <property type="project" value="TreeGrafter"/>
</dbReference>
<dbReference type="CDD" id="cd12435">
    <property type="entry name" value="RRM_GW182_like"/>
    <property type="match status" value="1"/>
</dbReference>
<feature type="compositionally biased region" description="Gly residues" evidence="1">
    <location>
        <begin position="385"/>
        <end position="394"/>
    </location>
</feature>
<feature type="compositionally biased region" description="Low complexity" evidence="1">
    <location>
        <begin position="995"/>
        <end position="1019"/>
    </location>
</feature>
<dbReference type="GO" id="GO:0060213">
    <property type="term" value="P:positive regulation of nuclear-transcribed mRNA poly(A) tail shortening"/>
    <property type="evidence" value="ECO:0007669"/>
    <property type="project" value="TreeGrafter"/>
</dbReference>
<feature type="region of interest" description="Disordered" evidence="1">
    <location>
        <begin position="342"/>
        <end position="429"/>
    </location>
</feature>
<dbReference type="InterPro" id="IPR033503">
    <property type="entry name" value="GW182_RRM"/>
</dbReference>
<feature type="compositionally biased region" description="Gly residues" evidence="1">
    <location>
        <begin position="1166"/>
        <end position="1175"/>
    </location>
</feature>
<reference evidence="3" key="1">
    <citation type="submission" date="2021-05" db="EMBL/GenBank/DDBJ databases">
        <authorList>
            <person name="Alioto T."/>
            <person name="Alioto T."/>
            <person name="Gomez Garrido J."/>
        </authorList>
    </citation>
    <scope>NUCLEOTIDE SEQUENCE</scope>
</reference>
<dbReference type="GO" id="GO:0005654">
    <property type="term" value="C:nucleoplasm"/>
    <property type="evidence" value="ECO:0007669"/>
    <property type="project" value="TreeGrafter"/>
</dbReference>
<evidence type="ECO:0000313" key="3">
    <source>
        <dbReference type="EMBL" id="CAG6725597.1"/>
    </source>
</evidence>
<feature type="compositionally biased region" description="Low complexity" evidence="1">
    <location>
        <begin position="346"/>
        <end position="384"/>
    </location>
</feature>
<feature type="compositionally biased region" description="Polar residues" evidence="1">
    <location>
        <begin position="1330"/>
        <end position="1348"/>
    </location>
</feature>
<feature type="compositionally biased region" description="Pro residues" evidence="1">
    <location>
        <begin position="744"/>
        <end position="756"/>
    </location>
</feature>
<feature type="compositionally biased region" description="Gly residues" evidence="1">
    <location>
        <begin position="978"/>
        <end position="994"/>
    </location>
</feature>
<feature type="compositionally biased region" description="Polar residues" evidence="1">
    <location>
        <begin position="1"/>
        <end position="11"/>
    </location>
</feature>
<dbReference type="Gene3D" id="3.30.70.330">
    <property type="match status" value="1"/>
</dbReference>
<dbReference type="SUPFAM" id="SSF54928">
    <property type="entry name" value="RNA-binding domain, RBD"/>
    <property type="match status" value="1"/>
</dbReference>
<feature type="compositionally biased region" description="Gly residues" evidence="1">
    <location>
        <begin position="1410"/>
        <end position="1419"/>
    </location>
</feature>
<dbReference type="PANTHER" id="PTHR13020:SF25">
    <property type="entry name" value="PROTEIN GAWKY"/>
    <property type="match status" value="1"/>
</dbReference>
<feature type="compositionally biased region" description="Gly residues" evidence="1">
    <location>
        <begin position="731"/>
        <end position="740"/>
    </location>
</feature>
<organism evidence="3">
    <name type="scientific">Cacopsylla melanoneura</name>
    <dbReference type="NCBI Taxonomy" id="428564"/>
    <lineage>
        <taxon>Eukaryota</taxon>
        <taxon>Metazoa</taxon>
        <taxon>Ecdysozoa</taxon>
        <taxon>Arthropoda</taxon>
        <taxon>Hexapoda</taxon>
        <taxon>Insecta</taxon>
        <taxon>Pterygota</taxon>
        <taxon>Neoptera</taxon>
        <taxon>Paraneoptera</taxon>
        <taxon>Hemiptera</taxon>
        <taxon>Sternorrhyncha</taxon>
        <taxon>Psylloidea</taxon>
        <taxon>Psyllidae</taxon>
        <taxon>Psyllinae</taxon>
        <taxon>Cacopsylla</taxon>
    </lineage>
</organism>
<sequence length="1521" mass="160336">MTSLTQHSVPTIPTDAKTVPNPTLTPTSMTGGVMPFYGAAQPQTTTIVDGSGGFAPPIREHRFPNAVWHQATVPADPNTAIGTWAPQGQFIQQLPTHQIDDLSRYHHPQYTTIPYQSSPGYQQQSPQTTFMQTSTAAPVVNGSPSPRNVIANNQQQATVVEYIDTQRVPEYTQVNGTYTAQYVFQEVSMAPPPSTTPNSRCSSVTNTMEGNPESKTPQPTGSGNGMPGYPVQQPPQSQQSSLNSSGYPGQESNRGNHDDINNQQSVNSHNSNENLNHPHSSPSPVWSNSSNSQQTQLTNEQEWNRRRSLEKEAYQNSQSEHQDHHSDVNSRIKTMILNKQNKDQELQQQYQQHQNQQQALQHQHEQQMQQDQEMHQEQQQQQQQQGGGQQGGSPGSWAAAAGKNLPPPQAGGSNPGPPGSSSASCKQQLEQLSTMREALYSQDGWGGQHVNQDSSWDIPASPEPTNKEPNGAGANPQGGPPAPVWKPCNVNNGTELWEANLRNGGQPPPQVAQKTPWGHTPATNIGGTWGEDDEGDAANLWSGPNAMQQGGGPGAAGGGWGGAGGPSSGQGPVWPGGPKKEEWGAGGGGWGDPRDPRSGAGVPGLDPGQPQHPHNMLAAAGLGADPLLRGGISGRLNGSAATADPMWAQQVPPGPPGPHHHIQPPGPPPGQPKMIPQGPNPPGQWTGPPPPPGHKDPGAGMKPPPGGGWEEPSPPAQRRNLPPNYDDGTSLWGGQGGQGARGPPMLPPNQQQPPPGAGGAGGNKVSHWKEMPTPPNMGGRGVMGGPPGPGALQPNPRMPVNPGIKPDGTPWLGGGPSRNGVWDGSHDPSGGAPWGNHDDKLGAGAGAPWNDGSSWGAPNLNSKPKNPGQPWMDGGASDVDPSSWGAQAPKSGPKPLTKDILYASKQFRILSEMNFKKDDIENALRSSNMNLEDALEQLNALRDWPGSKRFPDSGVGPGGDMPPYGDQTPFRQTPTHNFGGGGPQAGPGGPGGLPGANHQQMNRNAQQQAQQNQQPSAHQLRTLVQQIQMAVQAGYLNHQILNQPLAPQTLYLLNQLLQQIKVLHQLNQQHSILQVNPLSAKAGNTNLLQLSMQINKAKQYISNLQAQISSQQAIYVKQQAAAQQQQQGGAGANDLFNKPHDPLGVGMGGLANSFGDLGLNKDQSGQDGGFPGGPSGSSRLNQWKLPSLDKDVDNEFSRAPGTTAKSTPGSTSPLTNPLLGQGDGTWSSVSRSETGGWPDSDPSKDWPSSQANQQFTDLVPEFEPGKPWKGTQMKSIEDDPSITPGSVVRSPLSLATLKDTEIFTSSSSSSGGGKTSPSNPDLTSAPPLSLHNSPWSYNPPSSVSSAFSNPLGKLGGGSKTVWGDSSGPLPSTGMSGGSNDLWGPPKARGPPPGMVGGGKPPSNGWNSRPGAGGANTWGMPQGGGWSGTWVLLRNLTPQIDGSTLKTLCVQHGPLQNFHLYLNHSLALAKYSTREEAIKAQGNLNNCILGNTTIFAESPSDAEVQQLLSQLSASNNNNNTKK</sequence>
<feature type="region of interest" description="Disordered" evidence="1">
    <location>
        <begin position="944"/>
        <end position="1019"/>
    </location>
</feature>
<feature type="compositionally biased region" description="Basic and acidic residues" evidence="1">
    <location>
        <begin position="1187"/>
        <end position="1196"/>
    </location>
</feature>
<feature type="compositionally biased region" description="Low complexity" evidence="1">
    <location>
        <begin position="1237"/>
        <end position="1249"/>
    </location>
</feature>
<name>A0A8D8YBB5_9HEMI</name>
<dbReference type="GO" id="GO:0003676">
    <property type="term" value="F:nucleic acid binding"/>
    <property type="evidence" value="ECO:0007669"/>
    <property type="project" value="InterPro"/>
</dbReference>
<feature type="region of interest" description="Disordered" evidence="1">
    <location>
        <begin position="1130"/>
        <end position="1149"/>
    </location>
</feature>
<feature type="region of interest" description="Disordered" evidence="1">
    <location>
        <begin position="444"/>
        <end position="898"/>
    </location>
</feature>
<feature type="compositionally biased region" description="Gly residues" evidence="1">
    <location>
        <begin position="549"/>
        <end position="568"/>
    </location>
</feature>
<feature type="compositionally biased region" description="Pro residues" evidence="1">
    <location>
        <begin position="678"/>
        <end position="692"/>
    </location>
</feature>
<dbReference type="EMBL" id="HBUF01369836">
    <property type="protein sequence ID" value="CAG6725597.1"/>
    <property type="molecule type" value="Transcribed_RNA"/>
</dbReference>
<accession>A0A8D8YBB5</accession>
<feature type="compositionally biased region" description="Low complexity" evidence="1">
    <location>
        <begin position="261"/>
        <end position="301"/>
    </location>
</feature>
<dbReference type="CDD" id="cd14284">
    <property type="entry name" value="UBA_GAWKY"/>
    <property type="match status" value="1"/>
</dbReference>
<feature type="region of interest" description="Disordered" evidence="1">
    <location>
        <begin position="1"/>
        <end position="23"/>
    </location>
</feature>
<evidence type="ECO:0000259" key="2">
    <source>
        <dbReference type="Pfam" id="PF12938"/>
    </source>
</evidence>
<feature type="compositionally biased region" description="Low complexity" evidence="1">
    <location>
        <begin position="617"/>
        <end position="630"/>
    </location>
</feature>
<feature type="region of interest" description="Disordered" evidence="1">
    <location>
        <begin position="1303"/>
        <end position="1419"/>
    </location>
</feature>
<feature type="region of interest" description="Disordered" evidence="1">
    <location>
        <begin position="189"/>
        <end position="303"/>
    </location>
</feature>
<dbReference type="PANTHER" id="PTHR13020">
    <property type="entry name" value="TRINUCLEOTIDE REPEAT-CONTAINING GENE 6"/>
    <property type="match status" value="1"/>
</dbReference>
<proteinExistence type="predicted"/>
<protein>
    <submittedName>
        <fullName evidence="3">Protein Gawky</fullName>
    </submittedName>
</protein>
<dbReference type="InterPro" id="IPR035979">
    <property type="entry name" value="RBD_domain_sf"/>
</dbReference>
<feature type="compositionally biased region" description="Polar residues" evidence="1">
    <location>
        <begin position="196"/>
        <end position="221"/>
    </location>
</feature>
<feature type="compositionally biased region" description="Polar residues" evidence="1">
    <location>
        <begin position="1203"/>
        <end position="1215"/>
    </location>
</feature>
<feature type="region of interest" description="Disordered" evidence="1">
    <location>
        <begin position="1156"/>
        <end position="1290"/>
    </location>
</feature>
<dbReference type="GO" id="GO:0035278">
    <property type="term" value="P:miRNA-mediated gene silencing by inhibition of translation"/>
    <property type="evidence" value="ECO:0007669"/>
    <property type="project" value="InterPro"/>
</dbReference>
<feature type="compositionally biased region" description="Low complexity" evidence="1">
    <location>
        <begin position="227"/>
        <end position="248"/>
    </location>
</feature>